<dbReference type="SUPFAM" id="SSF56300">
    <property type="entry name" value="Metallo-dependent phosphatases"/>
    <property type="match status" value="1"/>
</dbReference>
<name>A0A9D8KUW4_9GAMM</name>
<keyword evidence="1" id="KW-0378">Hydrolase</keyword>
<evidence type="ECO:0000313" key="2">
    <source>
        <dbReference type="EMBL" id="MBN8798555.1"/>
    </source>
</evidence>
<dbReference type="AlphaFoldDB" id="A0A9D8KUW4"/>
<feature type="non-terminal residue" evidence="2">
    <location>
        <position position="49"/>
    </location>
</feature>
<dbReference type="GO" id="GO:0009245">
    <property type="term" value="P:lipid A biosynthetic process"/>
    <property type="evidence" value="ECO:0007669"/>
    <property type="project" value="TreeGrafter"/>
</dbReference>
<dbReference type="InterPro" id="IPR029052">
    <property type="entry name" value="Metallo-depent_PP-like"/>
</dbReference>
<dbReference type="PANTHER" id="PTHR34990:SF1">
    <property type="entry name" value="UDP-2,3-DIACYLGLUCOSAMINE HYDROLASE"/>
    <property type="match status" value="1"/>
</dbReference>
<dbReference type="Proteomes" id="UP000664815">
    <property type="component" value="Unassembled WGS sequence"/>
</dbReference>
<reference evidence="2" key="1">
    <citation type="submission" date="2021-02" db="EMBL/GenBank/DDBJ databases">
        <title>Thiocyanate and organic carbon inputs drive convergent selection for specific autotrophic Afipia and Thiobacillus strains within complex microbiomes.</title>
        <authorList>
            <person name="Huddy R.J."/>
            <person name="Sachdeva R."/>
            <person name="Kadzinga F."/>
            <person name="Kantor R.S."/>
            <person name="Harrison S.T.L."/>
            <person name="Banfield J.F."/>
        </authorList>
    </citation>
    <scope>NUCLEOTIDE SEQUENCE</scope>
    <source>
        <strain evidence="2">SCN18_10_11_15_R1_P_69_7</strain>
    </source>
</reference>
<gene>
    <name evidence="2" type="ORF">J0H45_04220</name>
</gene>
<protein>
    <submittedName>
        <fullName evidence="2">UDP-2,3-diacylglucosamine diphosphatase</fullName>
    </submittedName>
</protein>
<dbReference type="GO" id="GO:0008758">
    <property type="term" value="F:UDP-2,3-diacylglucosamine hydrolase activity"/>
    <property type="evidence" value="ECO:0007669"/>
    <property type="project" value="TreeGrafter"/>
</dbReference>
<sequence>MTTLFISDLHLDPSRPAITALFLEFLRGQARQAEALYILGDLFEAWIGD</sequence>
<comment type="caution">
    <text evidence="2">The sequence shown here is derived from an EMBL/GenBank/DDBJ whole genome shotgun (WGS) entry which is preliminary data.</text>
</comment>
<evidence type="ECO:0000256" key="1">
    <source>
        <dbReference type="ARBA" id="ARBA00022801"/>
    </source>
</evidence>
<proteinExistence type="predicted"/>
<dbReference type="EMBL" id="JAFKMG010000394">
    <property type="protein sequence ID" value="MBN8798555.1"/>
    <property type="molecule type" value="Genomic_DNA"/>
</dbReference>
<evidence type="ECO:0000313" key="3">
    <source>
        <dbReference type="Proteomes" id="UP000664815"/>
    </source>
</evidence>
<dbReference type="PANTHER" id="PTHR34990">
    <property type="entry name" value="UDP-2,3-DIACYLGLUCOSAMINE HYDROLASE-RELATED"/>
    <property type="match status" value="1"/>
</dbReference>
<organism evidence="2 3">
    <name type="scientific">Stenotrophomonas nitritireducens</name>
    <dbReference type="NCBI Taxonomy" id="83617"/>
    <lineage>
        <taxon>Bacteria</taxon>
        <taxon>Pseudomonadati</taxon>
        <taxon>Pseudomonadota</taxon>
        <taxon>Gammaproteobacteria</taxon>
        <taxon>Lysobacterales</taxon>
        <taxon>Lysobacteraceae</taxon>
        <taxon>Stenotrophomonas</taxon>
    </lineage>
</organism>
<dbReference type="InterPro" id="IPR043461">
    <property type="entry name" value="LpxH-like"/>
</dbReference>
<dbReference type="GO" id="GO:0016020">
    <property type="term" value="C:membrane"/>
    <property type="evidence" value="ECO:0007669"/>
    <property type="project" value="GOC"/>
</dbReference>
<accession>A0A9D8KUW4</accession>